<keyword evidence="7" id="KW-0732">Signal</keyword>
<feature type="active site" description="Charge relay system" evidence="5">
    <location>
        <position position="158"/>
    </location>
</feature>
<reference evidence="10" key="1">
    <citation type="journal article" date="2019" name="G3 (Bethesda)">
        <title>Genome Assemblies of Two Rare Opportunistic Yeast Pathogens: Diutina rugosa (syn. Candida rugosa) and Trichomonascus ciferrii (syn. Candida ciferrii).</title>
        <authorList>
            <person name="Mixao V."/>
            <person name="Saus E."/>
            <person name="Hansen A.P."/>
            <person name="Lass-Florl C."/>
            <person name="Gabaldon T."/>
        </authorList>
    </citation>
    <scope>NUCLEOTIDE SEQUENCE</scope>
    <source>
        <strain evidence="10">CBS 4856</strain>
    </source>
</reference>
<protein>
    <recommendedName>
        <fullName evidence="12">Peptidase S8/S53 domain-containing protein</fullName>
    </recommendedName>
</protein>
<gene>
    <name evidence="10" type="ORF">TRICI_001824</name>
</gene>
<feature type="active site" description="Charge relay system" evidence="5">
    <location>
        <position position="349"/>
    </location>
</feature>
<dbReference type="Pfam" id="PF00082">
    <property type="entry name" value="Peptidase_S8"/>
    <property type="match status" value="1"/>
</dbReference>
<dbReference type="InterPro" id="IPR023827">
    <property type="entry name" value="Peptidase_S8_Asp-AS"/>
</dbReference>
<dbReference type="Proteomes" id="UP000761534">
    <property type="component" value="Unassembled WGS sequence"/>
</dbReference>
<dbReference type="PROSITE" id="PS00136">
    <property type="entry name" value="SUBTILASE_ASP"/>
    <property type="match status" value="1"/>
</dbReference>
<dbReference type="InterPro" id="IPR000209">
    <property type="entry name" value="Peptidase_S8/S53_dom"/>
</dbReference>
<dbReference type="PANTHER" id="PTHR43806">
    <property type="entry name" value="PEPTIDASE S8"/>
    <property type="match status" value="1"/>
</dbReference>
<keyword evidence="11" id="KW-1185">Reference proteome</keyword>
<evidence type="ECO:0000313" key="11">
    <source>
        <dbReference type="Proteomes" id="UP000761534"/>
    </source>
</evidence>
<organism evidence="10 11">
    <name type="scientific">Trichomonascus ciferrii</name>
    <dbReference type="NCBI Taxonomy" id="44093"/>
    <lineage>
        <taxon>Eukaryota</taxon>
        <taxon>Fungi</taxon>
        <taxon>Dikarya</taxon>
        <taxon>Ascomycota</taxon>
        <taxon>Saccharomycotina</taxon>
        <taxon>Dipodascomycetes</taxon>
        <taxon>Dipodascales</taxon>
        <taxon>Trichomonascaceae</taxon>
        <taxon>Trichomonascus</taxon>
        <taxon>Trichomonascus ciferrii complex</taxon>
    </lineage>
</organism>
<dbReference type="InterPro" id="IPR036852">
    <property type="entry name" value="Peptidase_S8/S53_dom_sf"/>
</dbReference>
<evidence type="ECO:0000259" key="8">
    <source>
        <dbReference type="Pfam" id="PF00082"/>
    </source>
</evidence>
<dbReference type="Pfam" id="PF05922">
    <property type="entry name" value="Inhibitor_I9"/>
    <property type="match status" value="1"/>
</dbReference>
<evidence type="ECO:0000256" key="2">
    <source>
        <dbReference type="ARBA" id="ARBA00022670"/>
    </source>
</evidence>
<evidence type="ECO:0008006" key="12">
    <source>
        <dbReference type="Google" id="ProtNLM"/>
    </source>
</evidence>
<evidence type="ECO:0000256" key="6">
    <source>
        <dbReference type="SAM" id="MobiDB-lite"/>
    </source>
</evidence>
<dbReference type="InterPro" id="IPR034193">
    <property type="entry name" value="PCSK9_ProteinaseK-like"/>
</dbReference>
<dbReference type="CDD" id="cd04077">
    <property type="entry name" value="Peptidases_S8_PCSK9_ProteinaseK_like"/>
    <property type="match status" value="1"/>
</dbReference>
<keyword evidence="2 5" id="KW-0645">Protease</keyword>
<evidence type="ECO:0000256" key="3">
    <source>
        <dbReference type="ARBA" id="ARBA00022801"/>
    </source>
</evidence>
<feature type="active site" description="Charge relay system" evidence="5">
    <location>
        <position position="189"/>
    </location>
</feature>
<feature type="domain" description="Peptidase S8/S53" evidence="8">
    <location>
        <begin position="150"/>
        <end position="380"/>
    </location>
</feature>
<dbReference type="Gene3D" id="3.40.50.200">
    <property type="entry name" value="Peptidase S8/S53 domain"/>
    <property type="match status" value="1"/>
</dbReference>
<dbReference type="FunFam" id="3.40.50.200:FF:000007">
    <property type="entry name" value="Subtilisin-like serine protease"/>
    <property type="match status" value="1"/>
</dbReference>
<dbReference type="EMBL" id="SWFS01000128">
    <property type="protein sequence ID" value="KAA8916009.1"/>
    <property type="molecule type" value="Genomic_DNA"/>
</dbReference>
<evidence type="ECO:0000256" key="4">
    <source>
        <dbReference type="ARBA" id="ARBA00022825"/>
    </source>
</evidence>
<dbReference type="SUPFAM" id="SSF54897">
    <property type="entry name" value="Protease propeptides/inhibitors"/>
    <property type="match status" value="1"/>
</dbReference>
<feature type="signal peptide" evidence="7">
    <location>
        <begin position="1"/>
        <end position="22"/>
    </location>
</feature>
<sequence length="403" mass="44243">MVLLSFVTYILVSGLSLAMASAGNPEDSDNYIVLFHDHLSSAIQKRDTHHEWVKRMIDVEKDTGSKVEGHLQVGKKLSGYHGKFTNAQIEKIKRSPEVAIVERDSDEIIQAVAFLQQDETPWGLSRISHKENTYLENKPSEYKFQPGNNNNTVVYVLDTGVRMDHKEFKDRIRWGVNLANDKDEDENGHGTHVAGVSAGHSVGVAKDAHIVSVKILDANQRGSLSNFIKGVHWIIDDHQKNPDQRSVINYSAVGEISDSRNKAIDEAVDAGILFVGAAGNKGDDACKYGPPSNNRDKTGQMVVAALNYTDRPADFSNYGECVDVYAPGVDIRSSVKDGPDSYGTMSGSSMASPHVAGLAAYYWSQNHDYSLEDVVDRIVNGNQGKIRDPRPNSPNKIAYNGAS</sequence>
<dbReference type="SUPFAM" id="SSF52743">
    <property type="entry name" value="Subtilisin-like"/>
    <property type="match status" value="1"/>
</dbReference>
<evidence type="ECO:0000256" key="7">
    <source>
        <dbReference type="SAM" id="SignalP"/>
    </source>
</evidence>
<feature type="chain" id="PRO_5024870520" description="Peptidase S8/S53 domain-containing protein" evidence="7">
    <location>
        <begin position="23"/>
        <end position="403"/>
    </location>
</feature>
<dbReference type="VEuPathDB" id="FungiDB:TRICI_001824"/>
<evidence type="ECO:0000259" key="9">
    <source>
        <dbReference type="Pfam" id="PF05922"/>
    </source>
</evidence>
<feature type="domain" description="Inhibitor I9" evidence="9">
    <location>
        <begin position="30"/>
        <end position="105"/>
    </location>
</feature>
<accession>A0A642V8H8</accession>
<evidence type="ECO:0000256" key="5">
    <source>
        <dbReference type="PROSITE-ProRule" id="PRU01240"/>
    </source>
</evidence>
<dbReference type="InterPro" id="IPR050131">
    <property type="entry name" value="Peptidase_S8_subtilisin-like"/>
</dbReference>
<keyword evidence="3 5" id="KW-0378">Hydrolase</keyword>
<comment type="caution">
    <text evidence="10">The sequence shown here is derived from an EMBL/GenBank/DDBJ whole genome shotgun (WGS) entry which is preliminary data.</text>
</comment>
<dbReference type="PRINTS" id="PR00723">
    <property type="entry name" value="SUBTILISIN"/>
</dbReference>
<keyword evidence="4 5" id="KW-0720">Serine protease</keyword>
<dbReference type="PANTHER" id="PTHR43806:SF11">
    <property type="entry name" value="CEREVISIN-RELATED"/>
    <property type="match status" value="1"/>
</dbReference>
<dbReference type="AlphaFoldDB" id="A0A642V8H8"/>
<dbReference type="InterPro" id="IPR010259">
    <property type="entry name" value="S8pro/Inhibitor_I9"/>
</dbReference>
<name>A0A642V8H8_9ASCO</name>
<dbReference type="InterPro" id="IPR015500">
    <property type="entry name" value="Peptidase_S8_subtilisin-rel"/>
</dbReference>
<proteinExistence type="inferred from homology"/>
<feature type="region of interest" description="Disordered" evidence="6">
    <location>
        <begin position="382"/>
        <end position="403"/>
    </location>
</feature>
<dbReference type="OrthoDB" id="206201at2759"/>
<comment type="similarity">
    <text evidence="1 5">Belongs to the peptidase S8 family.</text>
</comment>
<dbReference type="GO" id="GO:0004252">
    <property type="term" value="F:serine-type endopeptidase activity"/>
    <property type="evidence" value="ECO:0007669"/>
    <property type="project" value="UniProtKB-UniRule"/>
</dbReference>
<evidence type="ECO:0000256" key="1">
    <source>
        <dbReference type="ARBA" id="ARBA00011073"/>
    </source>
</evidence>
<dbReference type="PROSITE" id="PS51892">
    <property type="entry name" value="SUBTILASE"/>
    <property type="match status" value="1"/>
</dbReference>
<dbReference type="GO" id="GO:0006508">
    <property type="term" value="P:proteolysis"/>
    <property type="evidence" value="ECO:0007669"/>
    <property type="project" value="UniProtKB-KW"/>
</dbReference>
<evidence type="ECO:0000313" key="10">
    <source>
        <dbReference type="EMBL" id="KAA8916009.1"/>
    </source>
</evidence>